<dbReference type="EMBL" id="AEYX01000031">
    <property type="protein sequence ID" value="EGG47468.1"/>
    <property type="molecule type" value="Genomic_DNA"/>
</dbReference>
<dbReference type="AlphaFoldDB" id="F3NG33"/>
<evidence type="ECO:0000313" key="8">
    <source>
        <dbReference type="EMBL" id="EGG47468.1"/>
    </source>
</evidence>
<accession>F3NG33</accession>
<dbReference type="GO" id="GO:0016987">
    <property type="term" value="F:sigma factor activity"/>
    <property type="evidence" value="ECO:0007669"/>
    <property type="project" value="UniProtKB-KW"/>
</dbReference>
<protein>
    <submittedName>
        <fullName evidence="8">RNA polymerase sigma-70 factor, ECF subfamily</fullName>
    </submittedName>
</protein>
<evidence type="ECO:0000259" key="6">
    <source>
        <dbReference type="Pfam" id="PF04542"/>
    </source>
</evidence>
<keyword evidence="5" id="KW-0804">Transcription</keyword>
<evidence type="ECO:0000259" key="7">
    <source>
        <dbReference type="Pfam" id="PF08281"/>
    </source>
</evidence>
<keyword evidence="4" id="KW-0731">Sigma factor</keyword>
<dbReference type="RefSeq" id="WP_006139752.1">
    <property type="nucleotide sequence ID" value="NZ_AEYX01000031.1"/>
</dbReference>
<organism evidence="8 9">
    <name type="scientific">Streptomyces griseoaurantiacus M045</name>
    <dbReference type="NCBI Taxonomy" id="996637"/>
    <lineage>
        <taxon>Bacteria</taxon>
        <taxon>Bacillati</taxon>
        <taxon>Actinomycetota</taxon>
        <taxon>Actinomycetes</taxon>
        <taxon>Kitasatosporales</taxon>
        <taxon>Streptomycetaceae</taxon>
        <taxon>Streptomyces</taxon>
        <taxon>Streptomyces aurantiacus group</taxon>
    </lineage>
</organism>
<dbReference type="Gene3D" id="3.10.450.50">
    <property type="match status" value="1"/>
</dbReference>
<comment type="caution">
    <text evidence="8">The sequence shown here is derived from an EMBL/GenBank/DDBJ whole genome shotgun (WGS) entry which is preliminary data.</text>
</comment>
<sequence>MDVVGTGAGGVEGERRHLLNVAYRLLGSLAEAEDAVQEAYARWYALPSVRREEIVSPGAWLTTVTGRVCLDVLGSARSRRERYVGAWLPDPLPDPGEWGGGHGGGRARGLGVAPAGGVGGAGSTVAAGTGTGTGTGAALPVDPADQIVLDESVTMAFLVVLETMTPAERVAFVLHDVFRYPFAEIAGVLGRTPGACKQLAASARRRVDGAPPARAAGGGQAEAVRRVKEAWETKDIAALVGLLDPEAVMTADGGGNRGAALRPVEGGARIAQYMVAMADRAPGLVLLERSVNGMPGLVAHRAGTVLTVASFEVTAGRVSRIWVVRNPDKLGSWGRGAPPFAEGS</sequence>
<dbReference type="Gene3D" id="1.10.1740.10">
    <property type="match status" value="1"/>
</dbReference>
<evidence type="ECO:0000256" key="1">
    <source>
        <dbReference type="ARBA" id="ARBA00010641"/>
    </source>
</evidence>
<evidence type="ECO:0000256" key="2">
    <source>
        <dbReference type="ARBA" id="ARBA00011344"/>
    </source>
</evidence>
<dbReference type="InterPro" id="IPR052704">
    <property type="entry name" value="ECF_Sigma-70_Domain"/>
</dbReference>
<dbReference type="SUPFAM" id="SSF88659">
    <property type="entry name" value="Sigma3 and sigma4 domains of RNA polymerase sigma factors"/>
    <property type="match status" value="1"/>
</dbReference>
<dbReference type="Gene3D" id="1.10.10.10">
    <property type="entry name" value="Winged helix-like DNA-binding domain superfamily/Winged helix DNA-binding domain"/>
    <property type="match status" value="1"/>
</dbReference>
<dbReference type="PANTHER" id="PTHR30173:SF43">
    <property type="entry name" value="ECF RNA POLYMERASE SIGMA FACTOR SIGI-RELATED"/>
    <property type="match status" value="1"/>
</dbReference>
<dbReference type="eggNOG" id="COG1595">
    <property type="taxonomic scope" value="Bacteria"/>
</dbReference>
<comment type="similarity">
    <text evidence="1">Belongs to the sigma-70 factor family. ECF subfamily.</text>
</comment>
<keyword evidence="3" id="KW-0805">Transcription regulation</keyword>
<proteinExistence type="inferred from homology"/>
<dbReference type="Pfam" id="PF04542">
    <property type="entry name" value="Sigma70_r2"/>
    <property type="match status" value="1"/>
</dbReference>
<dbReference type="InterPro" id="IPR032710">
    <property type="entry name" value="NTF2-like_dom_sf"/>
</dbReference>
<evidence type="ECO:0000313" key="9">
    <source>
        <dbReference type="Proteomes" id="UP000003022"/>
    </source>
</evidence>
<reference evidence="8 9" key="1">
    <citation type="journal article" date="2011" name="J. Bacteriol.">
        <title>Draft genome sequence of the marine bacterium Streptomyces griseoaurantiacus M045, which produces novel manumycin-type antibiotics with a pABA core component.</title>
        <authorList>
            <person name="Li F."/>
            <person name="Jiang P."/>
            <person name="Zheng H."/>
            <person name="Wang S."/>
            <person name="Zhao G."/>
            <person name="Qin S."/>
            <person name="Liu Z."/>
        </authorList>
    </citation>
    <scope>NUCLEOTIDE SEQUENCE [LARGE SCALE GENOMIC DNA]</scope>
    <source>
        <strain evidence="8 9">M045</strain>
    </source>
</reference>
<dbReference type="InterPro" id="IPR036388">
    <property type="entry name" value="WH-like_DNA-bd_sf"/>
</dbReference>
<comment type="subunit">
    <text evidence="2">Interacts transiently with the RNA polymerase catalytic core formed by RpoA, RpoB, RpoC and RpoZ (2 alpha, 1 beta, 1 beta' and 1 omega subunit) to form the RNA polymerase holoenzyme that can initiate transcription.</text>
</comment>
<dbReference type="InterPro" id="IPR013249">
    <property type="entry name" value="RNA_pol_sigma70_r4_t2"/>
</dbReference>
<dbReference type="SUPFAM" id="SSF88946">
    <property type="entry name" value="Sigma2 domain of RNA polymerase sigma factors"/>
    <property type="match status" value="1"/>
</dbReference>
<evidence type="ECO:0000256" key="5">
    <source>
        <dbReference type="ARBA" id="ARBA00023163"/>
    </source>
</evidence>
<dbReference type="InterPro" id="IPR007627">
    <property type="entry name" value="RNA_pol_sigma70_r2"/>
</dbReference>
<dbReference type="Proteomes" id="UP000003022">
    <property type="component" value="Unassembled WGS sequence"/>
</dbReference>
<dbReference type="InterPro" id="IPR013325">
    <property type="entry name" value="RNA_pol_sigma_r2"/>
</dbReference>
<name>F3NG33_9ACTN</name>
<evidence type="ECO:0000256" key="4">
    <source>
        <dbReference type="ARBA" id="ARBA00023082"/>
    </source>
</evidence>
<feature type="domain" description="RNA polymerase sigma factor 70 region 4 type 2" evidence="7">
    <location>
        <begin position="156"/>
        <end position="206"/>
    </location>
</feature>
<dbReference type="GO" id="GO:0003677">
    <property type="term" value="F:DNA binding"/>
    <property type="evidence" value="ECO:0007669"/>
    <property type="project" value="InterPro"/>
</dbReference>
<dbReference type="SUPFAM" id="SSF54427">
    <property type="entry name" value="NTF2-like"/>
    <property type="match status" value="1"/>
</dbReference>
<gene>
    <name evidence="8" type="ORF">SGM_2097</name>
</gene>
<evidence type="ECO:0000256" key="3">
    <source>
        <dbReference type="ARBA" id="ARBA00023015"/>
    </source>
</evidence>
<keyword evidence="9" id="KW-1185">Reference proteome</keyword>
<dbReference type="PANTHER" id="PTHR30173">
    <property type="entry name" value="SIGMA 19 FACTOR"/>
    <property type="match status" value="1"/>
</dbReference>
<dbReference type="GO" id="GO:0006352">
    <property type="term" value="P:DNA-templated transcription initiation"/>
    <property type="evidence" value="ECO:0007669"/>
    <property type="project" value="InterPro"/>
</dbReference>
<dbReference type="STRING" id="996637.SGM_2097"/>
<dbReference type="InterPro" id="IPR013324">
    <property type="entry name" value="RNA_pol_sigma_r3/r4-like"/>
</dbReference>
<feature type="domain" description="RNA polymerase sigma-70 region 2" evidence="6">
    <location>
        <begin position="14"/>
        <end position="77"/>
    </location>
</feature>
<dbReference type="Pfam" id="PF08281">
    <property type="entry name" value="Sigma70_r4_2"/>
    <property type="match status" value="1"/>
</dbReference>